<dbReference type="InterPro" id="IPR029033">
    <property type="entry name" value="His_PPase_superfam"/>
</dbReference>
<dbReference type="InterPro" id="IPR000086">
    <property type="entry name" value="NUDIX_hydrolase_dom"/>
</dbReference>
<comment type="cofactor">
    <cofactor evidence="1">
        <name>Mg(2+)</name>
        <dbReference type="ChEBI" id="CHEBI:18420"/>
    </cofactor>
</comment>
<feature type="domain" description="Nudix hydrolase" evidence="4">
    <location>
        <begin position="1"/>
        <end position="122"/>
    </location>
</feature>
<dbReference type="Gene3D" id="3.40.50.1240">
    <property type="entry name" value="Phosphoglycerate mutase-like"/>
    <property type="match status" value="1"/>
</dbReference>
<dbReference type="SUPFAM" id="SSF55811">
    <property type="entry name" value="Nudix"/>
    <property type="match status" value="1"/>
</dbReference>
<proteinExistence type="inferred from homology"/>
<keyword evidence="2 3" id="KW-0378">Hydrolase</keyword>
<reference evidence="5 6" key="1">
    <citation type="submission" date="2022-09" db="EMBL/GenBank/DDBJ databases">
        <authorList>
            <person name="Han X.L."/>
            <person name="Wang Q."/>
            <person name="Lu T."/>
        </authorList>
    </citation>
    <scope>NUCLEOTIDE SEQUENCE [LARGE SCALE GENOMIC DNA]</scope>
    <source>
        <strain evidence="5 6">WQ 127069</strain>
    </source>
</reference>
<organism evidence="5 6">
    <name type="scientific">Paenibacillus baimaensis</name>
    <dbReference type="NCBI Taxonomy" id="2982185"/>
    <lineage>
        <taxon>Bacteria</taxon>
        <taxon>Bacillati</taxon>
        <taxon>Bacillota</taxon>
        <taxon>Bacilli</taxon>
        <taxon>Bacillales</taxon>
        <taxon>Paenibacillaceae</taxon>
        <taxon>Paenibacillus</taxon>
    </lineage>
</organism>
<dbReference type="InterPro" id="IPR020476">
    <property type="entry name" value="Nudix_hydrolase"/>
</dbReference>
<dbReference type="InterPro" id="IPR020084">
    <property type="entry name" value="NUDIX_hydrolase_CS"/>
</dbReference>
<dbReference type="Gene3D" id="3.90.79.10">
    <property type="entry name" value="Nucleoside Triphosphate Pyrophosphohydrolase"/>
    <property type="match status" value="1"/>
</dbReference>
<dbReference type="Proteomes" id="UP001652445">
    <property type="component" value="Unassembled WGS sequence"/>
</dbReference>
<dbReference type="PANTHER" id="PTHR43046:SF14">
    <property type="entry name" value="MUTT_NUDIX FAMILY PROTEIN"/>
    <property type="match status" value="1"/>
</dbReference>
<dbReference type="PANTHER" id="PTHR43046">
    <property type="entry name" value="GDP-MANNOSE MANNOSYL HYDROLASE"/>
    <property type="match status" value="1"/>
</dbReference>
<evidence type="ECO:0000256" key="1">
    <source>
        <dbReference type="ARBA" id="ARBA00001946"/>
    </source>
</evidence>
<evidence type="ECO:0000313" key="5">
    <source>
        <dbReference type="EMBL" id="MCU6798073.1"/>
    </source>
</evidence>
<dbReference type="PRINTS" id="PR00502">
    <property type="entry name" value="NUDIXFAMILY"/>
</dbReference>
<dbReference type="InterPro" id="IPR013078">
    <property type="entry name" value="His_Pase_superF_clade-1"/>
</dbReference>
<protein>
    <submittedName>
        <fullName evidence="5">Histidine phosphatase family protein</fullName>
    </submittedName>
</protein>
<dbReference type="CDD" id="cd07067">
    <property type="entry name" value="HP_PGM_like"/>
    <property type="match status" value="1"/>
</dbReference>
<name>A0ABT2UTS2_9BACL</name>
<accession>A0ABT2UTS2</accession>
<dbReference type="InterPro" id="IPR015797">
    <property type="entry name" value="NUDIX_hydrolase-like_dom_sf"/>
</dbReference>
<evidence type="ECO:0000313" key="6">
    <source>
        <dbReference type="Proteomes" id="UP001652445"/>
    </source>
</evidence>
<evidence type="ECO:0000259" key="4">
    <source>
        <dbReference type="PROSITE" id="PS51462"/>
    </source>
</evidence>
<evidence type="ECO:0000256" key="2">
    <source>
        <dbReference type="ARBA" id="ARBA00022801"/>
    </source>
</evidence>
<gene>
    <name evidence="5" type="ORF">OB236_38700</name>
</gene>
<dbReference type="PROSITE" id="PS00893">
    <property type="entry name" value="NUDIX_BOX"/>
    <property type="match status" value="1"/>
</dbReference>
<dbReference type="PROSITE" id="PS51462">
    <property type="entry name" value="NUDIX"/>
    <property type="match status" value="1"/>
</dbReference>
<sequence length="308" mass="35210">MLAQALLIKDGSVLMLHEYVQRGDLVWNFPGGGIELGESPEQACIREVKEETGYDVKITHLLHRTESKYTYLADIVGGQLAVDVEHPDNQTIVSLEWVPLSDENRWDQVTRPIWEAYNKLADALKTLYVIRHAQAEGQAAEAILTPLGMKQSEQLDRLLSHLQIDEFRASPMKRAQQTLEPTALRTGQKIHVDHRLSERILSSESMMDWRIQLERTFNDKLLCFPDGESSYSASQRMVSVVDELLASDRHTFAVATHGNVMALLLGHYDEQFGFEAWSRLTNPDVYRLTFSRSSLLSMERIWDADKHF</sequence>
<dbReference type="Pfam" id="PF00300">
    <property type="entry name" value="His_Phos_1"/>
    <property type="match status" value="1"/>
</dbReference>
<dbReference type="RefSeq" id="WP_262688746.1">
    <property type="nucleotide sequence ID" value="NZ_JAOQIO010000124.1"/>
</dbReference>
<keyword evidence="6" id="KW-1185">Reference proteome</keyword>
<evidence type="ECO:0000256" key="3">
    <source>
        <dbReference type="RuleBase" id="RU003476"/>
    </source>
</evidence>
<comment type="caution">
    <text evidence="5">The sequence shown here is derived from an EMBL/GenBank/DDBJ whole genome shotgun (WGS) entry which is preliminary data.</text>
</comment>
<dbReference type="SUPFAM" id="SSF53254">
    <property type="entry name" value="Phosphoglycerate mutase-like"/>
    <property type="match status" value="1"/>
</dbReference>
<comment type="similarity">
    <text evidence="3">Belongs to the Nudix hydrolase family.</text>
</comment>
<dbReference type="SMART" id="SM00855">
    <property type="entry name" value="PGAM"/>
    <property type="match status" value="1"/>
</dbReference>
<dbReference type="Pfam" id="PF00293">
    <property type="entry name" value="NUDIX"/>
    <property type="match status" value="1"/>
</dbReference>
<dbReference type="EMBL" id="JAOQIO010000124">
    <property type="protein sequence ID" value="MCU6798073.1"/>
    <property type="molecule type" value="Genomic_DNA"/>
</dbReference>